<evidence type="ECO:0000313" key="3">
    <source>
        <dbReference type="Proteomes" id="UP000635565"/>
    </source>
</evidence>
<dbReference type="EMBL" id="BNJJ01000011">
    <property type="protein sequence ID" value="GHO86228.1"/>
    <property type="molecule type" value="Genomic_DNA"/>
</dbReference>
<dbReference type="InterPro" id="IPR029063">
    <property type="entry name" value="SAM-dependent_MTases_sf"/>
</dbReference>
<feature type="domain" description="Methyltransferase" evidence="1">
    <location>
        <begin position="53"/>
        <end position="175"/>
    </location>
</feature>
<gene>
    <name evidence="2" type="ORF">KSZ_42340</name>
</gene>
<reference evidence="2 3" key="1">
    <citation type="journal article" date="2021" name="Int. J. Syst. Evol. Microbiol.">
        <title>Reticulibacter mediterranei gen. nov., sp. nov., within the new family Reticulibacteraceae fam. nov., and Ktedonospora formicarum gen. nov., sp. nov., Ktedonobacter robiniae sp. nov., Dictyobacter formicarum sp. nov. and Dictyobacter arantiisoli sp. nov., belonging to the class Ktedonobacteria.</title>
        <authorList>
            <person name="Yabe S."/>
            <person name="Zheng Y."/>
            <person name="Wang C.M."/>
            <person name="Sakai Y."/>
            <person name="Abe K."/>
            <person name="Yokota A."/>
            <person name="Donadio S."/>
            <person name="Cavaletti L."/>
            <person name="Monciardini P."/>
        </authorList>
    </citation>
    <scope>NUCLEOTIDE SEQUENCE [LARGE SCALE GENOMIC DNA]</scope>
    <source>
        <strain evidence="2 3">SOSP1-9</strain>
    </source>
</reference>
<dbReference type="PANTHER" id="PTHR44068:SF11">
    <property type="entry name" value="GERANYL DIPHOSPHATE 2-C-METHYLTRANSFERASE"/>
    <property type="match status" value="1"/>
</dbReference>
<dbReference type="Pfam" id="PF13847">
    <property type="entry name" value="Methyltransf_31"/>
    <property type="match status" value="1"/>
</dbReference>
<organism evidence="2 3">
    <name type="scientific">Dictyobacter formicarum</name>
    <dbReference type="NCBI Taxonomy" id="2778368"/>
    <lineage>
        <taxon>Bacteria</taxon>
        <taxon>Bacillati</taxon>
        <taxon>Chloroflexota</taxon>
        <taxon>Ktedonobacteria</taxon>
        <taxon>Ktedonobacterales</taxon>
        <taxon>Dictyobacteraceae</taxon>
        <taxon>Dictyobacter</taxon>
    </lineage>
</organism>
<sequence>MPMDTEHRLDATEIKACCALTYQSDAARLLLGDSFHPGGIRLTEHLGALLHLEPGQRVLDVASGQGRSAIALAQRYSCQVLGIEYGAEAVQQATQAAVEANIAHLVTFQQGDAEHLPVPDNHFDAVICECAFCTFPDKTTAAAEFQRVLKPAGQLGLSDLTRTDEIPEDLQGLLAWIACIADAQPVDAYVRYLTEAGLTITMLENHDAALQEMVQQIQGKLLGAELLQRLQKIKLPASFDLEQAKKLARAAKAAIQANTFGYIALLASKVN</sequence>
<dbReference type="Gene3D" id="3.40.50.150">
    <property type="entry name" value="Vaccinia Virus protein VP39"/>
    <property type="match status" value="1"/>
</dbReference>
<accession>A0ABQ3VKU1</accession>
<dbReference type="PANTHER" id="PTHR44068">
    <property type="entry name" value="ZGC:194242"/>
    <property type="match status" value="1"/>
</dbReference>
<dbReference type="InterPro" id="IPR025714">
    <property type="entry name" value="Methyltranfer_dom"/>
</dbReference>
<protein>
    <recommendedName>
        <fullName evidence="1">Methyltransferase domain-containing protein</fullName>
    </recommendedName>
</protein>
<proteinExistence type="predicted"/>
<dbReference type="Proteomes" id="UP000635565">
    <property type="component" value="Unassembled WGS sequence"/>
</dbReference>
<dbReference type="CDD" id="cd02440">
    <property type="entry name" value="AdoMet_MTases"/>
    <property type="match status" value="1"/>
</dbReference>
<dbReference type="SUPFAM" id="SSF53335">
    <property type="entry name" value="S-adenosyl-L-methionine-dependent methyltransferases"/>
    <property type="match status" value="1"/>
</dbReference>
<evidence type="ECO:0000259" key="1">
    <source>
        <dbReference type="Pfam" id="PF13847"/>
    </source>
</evidence>
<keyword evidence="3" id="KW-1185">Reference proteome</keyword>
<evidence type="ECO:0000313" key="2">
    <source>
        <dbReference type="EMBL" id="GHO86228.1"/>
    </source>
</evidence>
<name>A0ABQ3VKU1_9CHLR</name>
<comment type="caution">
    <text evidence="2">The sequence shown here is derived from an EMBL/GenBank/DDBJ whole genome shotgun (WGS) entry which is preliminary data.</text>
</comment>
<dbReference type="InterPro" id="IPR050447">
    <property type="entry name" value="Erg6_SMT_methyltransf"/>
</dbReference>